<accession>Q73MH6</accession>
<dbReference type="Proteomes" id="UP000008212">
    <property type="component" value="Chromosome"/>
</dbReference>
<proteinExistence type="predicted"/>
<dbReference type="KEGG" id="tde:TDE_1532"/>
<keyword evidence="2" id="KW-1185">Reference proteome</keyword>
<dbReference type="STRING" id="243275.TDE_1532"/>
<sequence length="189" mass="22571">MIDDAIYEYLKDCLLFDRCLNLNHSFEWTTEKVEHVKKLGVAIVEKEDLLIKKVKKLAEDYNKLFKETDTGFEDFYIEGCLRLKQNIKLPFASLEDKMRIWYKTFWEDSSVCANTDGLFRDTDDGLFLRDKNWNIERFDKKYVGDTAIPYFLHRIFVDADTYSLEDLMRISPDDFITDIVVIFRNYPDH</sequence>
<name>Q73MH6_TREDE</name>
<dbReference type="OrthoDB" id="9812379at2"/>
<dbReference type="AlphaFoldDB" id="Q73MH6"/>
<dbReference type="PaxDb" id="243275-TDE_1532"/>
<evidence type="ECO:0000313" key="2">
    <source>
        <dbReference type="Proteomes" id="UP000008212"/>
    </source>
</evidence>
<organism evidence="1 2">
    <name type="scientific">Treponema denticola (strain ATCC 35405 / DSM 14222 / CIP 103919 / JCM 8153 / KCTC 15104)</name>
    <dbReference type="NCBI Taxonomy" id="243275"/>
    <lineage>
        <taxon>Bacteria</taxon>
        <taxon>Pseudomonadati</taxon>
        <taxon>Spirochaetota</taxon>
        <taxon>Spirochaetia</taxon>
        <taxon>Spirochaetales</taxon>
        <taxon>Treponemataceae</taxon>
        <taxon>Treponema</taxon>
    </lineage>
</organism>
<dbReference type="HOGENOM" id="CLU_1433899_0_0_12"/>
<dbReference type="EMBL" id="AE017226">
    <property type="protein sequence ID" value="AAS12049.1"/>
    <property type="molecule type" value="Genomic_DNA"/>
</dbReference>
<protein>
    <submittedName>
        <fullName evidence="1">Uncharacterized protein</fullName>
    </submittedName>
</protein>
<dbReference type="GeneID" id="2740894"/>
<evidence type="ECO:0000313" key="1">
    <source>
        <dbReference type="EMBL" id="AAS12049.1"/>
    </source>
</evidence>
<dbReference type="RefSeq" id="WP_002679184.1">
    <property type="nucleotide sequence ID" value="NC_002967.9"/>
</dbReference>
<dbReference type="PATRIC" id="fig|243275.7.peg.1469"/>
<gene>
    <name evidence="1" type="ordered locus">TDE_1532</name>
</gene>
<reference evidence="1 2" key="1">
    <citation type="journal article" date="2004" name="Proc. Natl. Acad. Sci. U.S.A.">
        <title>Comparison of the genome of the oral pathogen Treponema denticola with other spirochete genomes.</title>
        <authorList>
            <person name="Seshadri R."/>
            <person name="Myers G.S."/>
            <person name="Tettelin H."/>
            <person name="Eisen J.A."/>
            <person name="Heidelberg J.F."/>
            <person name="Dodson R.J."/>
            <person name="Davidsen T.M."/>
            <person name="DeBoy R.T."/>
            <person name="Fouts D.E."/>
            <person name="Haft D.H."/>
            <person name="Selengut J."/>
            <person name="Ren Q."/>
            <person name="Brinkac L.M."/>
            <person name="Madupu R."/>
            <person name="Kolonay J."/>
            <person name="Durkin S.A."/>
            <person name="Daugherty S.C."/>
            <person name="Shetty J."/>
            <person name="Shvartsbeyn A."/>
            <person name="Gebregeorgis E."/>
            <person name="Geer K."/>
            <person name="Tsegaye G."/>
            <person name="Malek J."/>
            <person name="Ayodeji B."/>
            <person name="Shatsman S."/>
            <person name="McLeod M.P."/>
            <person name="Smajs D."/>
            <person name="Howell J.K."/>
            <person name="Pal S."/>
            <person name="Amin A."/>
            <person name="Vashisth P."/>
            <person name="McNeill T.Z."/>
            <person name="Xiang Q."/>
            <person name="Sodergren E."/>
            <person name="Baca E."/>
            <person name="Weinstock G.M."/>
            <person name="Norris S.J."/>
            <person name="Fraser C.M."/>
            <person name="Paulsen I.T."/>
        </authorList>
    </citation>
    <scope>NUCLEOTIDE SEQUENCE [LARGE SCALE GENOMIC DNA]</scope>
    <source>
        <strain evidence="2">ATCC 35405 / DSM 14222 / CIP 103919 / JCM 8153 / KCTC 15104</strain>
    </source>
</reference>